<dbReference type="InterPro" id="IPR050271">
    <property type="entry name" value="UDP-glycosyltransferase"/>
</dbReference>
<feature type="non-terminal residue" evidence="4">
    <location>
        <position position="126"/>
    </location>
</feature>
<protein>
    <submittedName>
        <fullName evidence="4">Uncharacterized protein</fullName>
    </submittedName>
</protein>
<dbReference type="PANTHER" id="PTHR48043:SF145">
    <property type="entry name" value="FI06409P-RELATED"/>
    <property type="match status" value="1"/>
</dbReference>
<comment type="similarity">
    <text evidence="1">Belongs to the UDP-glycosyltransferase family.</text>
</comment>
<dbReference type="Pfam" id="PF00201">
    <property type="entry name" value="UDPGT"/>
    <property type="match status" value="1"/>
</dbReference>
<evidence type="ECO:0000256" key="2">
    <source>
        <dbReference type="ARBA" id="ARBA00022676"/>
    </source>
</evidence>
<dbReference type="EMBL" id="CAJVCH010010691">
    <property type="protein sequence ID" value="CAG7667813.1"/>
    <property type="molecule type" value="Genomic_DNA"/>
</dbReference>
<dbReference type="PANTHER" id="PTHR48043">
    <property type="entry name" value="EG:EG0003.4 PROTEIN-RELATED"/>
    <property type="match status" value="1"/>
</dbReference>
<organism evidence="4 5">
    <name type="scientific">Allacma fusca</name>
    <dbReference type="NCBI Taxonomy" id="39272"/>
    <lineage>
        <taxon>Eukaryota</taxon>
        <taxon>Metazoa</taxon>
        <taxon>Ecdysozoa</taxon>
        <taxon>Arthropoda</taxon>
        <taxon>Hexapoda</taxon>
        <taxon>Collembola</taxon>
        <taxon>Symphypleona</taxon>
        <taxon>Sminthuridae</taxon>
        <taxon>Allacma</taxon>
    </lineage>
</organism>
<dbReference type="AlphaFoldDB" id="A0A8J2NJU0"/>
<evidence type="ECO:0000256" key="3">
    <source>
        <dbReference type="ARBA" id="ARBA00022679"/>
    </source>
</evidence>
<evidence type="ECO:0000256" key="1">
    <source>
        <dbReference type="ARBA" id="ARBA00009995"/>
    </source>
</evidence>
<sequence>MGATPLPSDFDNWGIPSETWFQDMSPMGLYQRKWKISSLDVLANPKCKGFVTQGGAMSFQQSVFHGVPVVVVPGFGDQPVVARSVVHHGIGIYLELSDITLETFSGAIRQILENKKYSKAMKEASS</sequence>
<dbReference type="OrthoDB" id="5835829at2759"/>
<reference evidence="4" key="1">
    <citation type="submission" date="2021-06" db="EMBL/GenBank/DDBJ databases">
        <authorList>
            <person name="Hodson N. C."/>
            <person name="Mongue J. A."/>
            <person name="Jaron S. K."/>
        </authorList>
    </citation>
    <scope>NUCLEOTIDE SEQUENCE</scope>
</reference>
<keyword evidence="3" id="KW-0808">Transferase</keyword>
<evidence type="ECO:0000313" key="4">
    <source>
        <dbReference type="EMBL" id="CAG7667813.1"/>
    </source>
</evidence>
<name>A0A8J2NJU0_9HEXA</name>
<dbReference type="InterPro" id="IPR002213">
    <property type="entry name" value="UDP_glucos_trans"/>
</dbReference>
<accession>A0A8J2NJU0</accession>
<keyword evidence="5" id="KW-1185">Reference proteome</keyword>
<gene>
    <name evidence="4" type="ORF">AFUS01_LOCUS1875</name>
</gene>
<dbReference type="Proteomes" id="UP000708208">
    <property type="component" value="Unassembled WGS sequence"/>
</dbReference>
<dbReference type="GO" id="GO:0008194">
    <property type="term" value="F:UDP-glycosyltransferase activity"/>
    <property type="evidence" value="ECO:0007669"/>
    <property type="project" value="InterPro"/>
</dbReference>
<comment type="caution">
    <text evidence="4">The sequence shown here is derived from an EMBL/GenBank/DDBJ whole genome shotgun (WGS) entry which is preliminary data.</text>
</comment>
<proteinExistence type="inferred from homology"/>
<evidence type="ECO:0000313" key="5">
    <source>
        <dbReference type="Proteomes" id="UP000708208"/>
    </source>
</evidence>
<keyword evidence="2" id="KW-0328">Glycosyltransferase</keyword>